<organism evidence="1 2">
    <name type="scientific">Macrosiphum euphorbiae</name>
    <name type="common">potato aphid</name>
    <dbReference type="NCBI Taxonomy" id="13131"/>
    <lineage>
        <taxon>Eukaryota</taxon>
        <taxon>Metazoa</taxon>
        <taxon>Ecdysozoa</taxon>
        <taxon>Arthropoda</taxon>
        <taxon>Hexapoda</taxon>
        <taxon>Insecta</taxon>
        <taxon>Pterygota</taxon>
        <taxon>Neoptera</taxon>
        <taxon>Paraneoptera</taxon>
        <taxon>Hemiptera</taxon>
        <taxon>Sternorrhyncha</taxon>
        <taxon>Aphidomorpha</taxon>
        <taxon>Aphidoidea</taxon>
        <taxon>Aphididae</taxon>
        <taxon>Macrosiphini</taxon>
        <taxon>Macrosiphum</taxon>
    </lineage>
</organism>
<evidence type="ECO:0000313" key="2">
    <source>
        <dbReference type="Proteomes" id="UP001160148"/>
    </source>
</evidence>
<proteinExistence type="predicted"/>
<dbReference type="AlphaFoldDB" id="A0AAV0X916"/>
<reference evidence="1 2" key="1">
    <citation type="submission" date="2023-01" db="EMBL/GenBank/DDBJ databases">
        <authorList>
            <person name="Whitehead M."/>
        </authorList>
    </citation>
    <scope>NUCLEOTIDE SEQUENCE [LARGE SCALE GENOMIC DNA]</scope>
</reference>
<gene>
    <name evidence="1" type="ORF">MEUPH1_LOCUS19554</name>
</gene>
<comment type="caution">
    <text evidence="1">The sequence shown here is derived from an EMBL/GenBank/DDBJ whole genome shotgun (WGS) entry which is preliminary data.</text>
</comment>
<name>A0AAV0X916_9HEMI</name>
<keyword evidence="2" id="KW-1185">Reference proteome</keyword>
<evidence type="ECO:0000313" key="1">
    <source>
        <dbReference type="EMBL" id="CAI6364765.1"/>
    </source>
</evidence>
<sequence>MNSTVCRIGLINNSNISASIIHISNPQKGEGKMEGIITNKPRMPRTSIVKQMISDARLSNYTKLKSGERMSTAKSTLRVECHETEISAITIGFYIKINE</sequence>
<accession>A0AAV0X916</accession>
<dbReference type="EMBL" id="CARXXK010000004">
    <property type="protein sequence ID" value="CAI6364765.1"/>
    <property type="molecule type" value="Genomic_DNA"/>
</dbReference>
<protein>
    <submittedName>
        <fullName evidence="1">Uncharacterized protein</fullName>
    </submittedName>
</protein>
<dbReference type="Proteomes" id="UP001160148">
    <property type="component" value="Unassembled WGS sequence"/>
</dbReference>